<proteinExistence type="predicted"/>
<dbReference type="Pfam" id="PF00096">
    <property type="entry name" value="zf-C2H2"/>
    <property type="match status" value="2"/>
</dbReference>
<dbReference type="Pfam" id="PF12874">
    <property type="entry name" value="zf-met"/>
    <property type="match status" value="1"/>
</dbReference>
<reference evidence="12" key="1">
    <citation type="journal article" date="2010" name="Science">
        <title>Plasticity of animal genome architecture unmasked by rapid evolution of a pelagic tunicate.</title>
        <authorList>
            <person name="Denoeud F."/>
            <person name="Henriet S."/>
            <person name="Mungpakdee S."/>
            <person name="Aury J.M."/>
            <person name="Da Silva C."/>
            <person name="Brinkmann H."/>
            <person name="Mikhaleva J."/>
            <person name="Olsen L.C."/>
            <person name="Jubin C."/>
            <person name="Canestro C."/>
            <person name="Bouquet J.M."/>
            <person name="Danks G."/>
            <person name="Poulain J."/>
            <person name="Campsteijn C."/>
            <person name="Adamski M."/>
            <person name="Cross I."/>
            <person name="Yadetie F."/>
            <person name="Muffato M."/>
            <person name="Louis A."/>
            <person name="Butcher S."/>
            <person name="Tsagkogeorga G."/>
            <person name="Konrad A."/>
            <person name="Singh S."/>
            <person name="Jensen M.F."/>
            <person name="Cong E.H."/>
            <person name="Eikeseth-Otteraa H."/>
            <person name="Noel B."/>
            <person name="Anthouard V."/>
            <person name="Porcel B.M."/>
            <person name="Kachouri-Lafond R."/>
            <person name="Nishino A."/>
            <person name="Ugolini M."/>
            <person name="Chourrout P."/>
            <person name="Nishida H."/>
            <person name="Aasland R."/>
            <person name="Huzurbazar S."/>
            <person name="Westhof E."/>
            <person name="Delsuc F."/>
            <person name="Lehrach H."/>
            <person name="Reinhardt R."/>
            <person name="Weissenbach J."/>
            <person name="Roy S.W."/>
            <person name="Artiguenave F."/>
            <person name="Postlethwait J.H."/>
            <person name="Manak J.R."/>
            <person name="Thompson E.M."/>
            <person name="Jaillon O."/>
            <person name="Du Pasquier L."/>
            <person name="Boudinot P."/>
            <person name="Liberles D.A."/>
            <person name="Volff J.N."/>
            <person name="Philippe H."/>
            <person name="Lenhard B."/>
            <person name="Roest Crollius H."/>
            <person name="Wincker P."/>
            <person name="Chourrout D."/>
        </authorList>
    </citation>
    <scope>NUCLEOTIDE SEQUENCE [LARGE SCALE GENOMIC DNA]</scope>
</reference>
<accession>E4X9E8</accession>
<keyword evidence="6" id="KW-0805">Transcription regulation</keyword>
<evidence type="ECO:0000256" key="8">
    <source>
        <dbReference type="ARBA" id="ARBA00023242"/>
    </source>
</evidence>
<evidence type="ECO:0000256" key="4">
    <source>
        <dbReference type="ARBA" id="ARBA00022771"/>
    </source>
</evidence>
<dbReference type="GO" id="GO:0005634">
    <property type="term" value="C:nucleus"/>
    <property type="evidence" value="ECO:0007669"/>
    <property type="project" value="UniProtKB-SubCell"/>
</dbReference>
<dbReference type="Proteomes" id="UP000001307">
    <property type="component" value="Unassembled WGS sequence"/>
</dbReference>
<evidence type="ECO:0000256" key="7">
    <source>
        <dbReference type="ARBA" id="ARBA00023163"/>
    </source>
</evidence>
<evidence type="ECO:0000256" key="5">
    <source>
        <dbReference type="ARBA" id="ARBA00022833"/>
    </source>
</evidence>
<dbReference type="EMBL" id="FN653030">
    <property type="protein sequence ID" value="CBY19077.1"/>
    <property type="molecule type" value="Genomic_DNA"/>
</dbReference>
<feature type="domain" description="C2H2-type" evidence="11">
    <location>
        <begin position="186"/>
        <end position="213"/>
    </location>
</feature>
<feature type="compositionally biased region" description="Polar residues" evidence="10">
    <location>
        <begin position="22"/>
        <end position="33"/>
    </location>
</feature>
<dbReference type="PANTHER" id="PTHR23235">
    <property type="entry name" value="KRUEPPEL-LIKE TRANSCRIPTION FACTOR"/>
    <property type="match status" value="1"/>
</dbReference>
<feature type="domain" description="C2H2-type" evidence="11">
    <location>
        <begin position="242"/>
        <end position="264"/>
    </location>
</feature>
<dbReference type="SMART" id="SM00355">
    <property type="entry name" value="ZnF_C2H2"/>
    <property type="match status" value="3"/>
</dbReference>
<organism evidence="12">
    <name type="scientific">Oikopleura dioica</name>
    <name type="common">Tunicate</name>
    <dbReference type="NCBI Taxonomy" id="34765"/>
    <lineage>
        <taxon>Eukaryota</taxon>
        <taxon>Metazoa</taxon>
        <taxon>Chordata</taxon>
        <taxon>Tunicata</taxon>
        <taxon>Appendicularia</taxon>
        <taxon>Copelata</taxon>
        <taxon>Oikopleuridae</taxon>
        <taxon>Oikopleura</taxon>
    </lineage>
</organism>
<evidence type="ECO:0000256" key="2">
    <source>
        <dbReference type="ARBA" id="ARBA00022723"/>
    </source>
</evidence>
<dbReference type="GO" id="GO:0000978">
    <property type="term" value="F:RNA polymerase II cis-regulatory region sequence-specific DNA binding"/>
    <property type="evidence" value="ECO:0007669"/>
    <property type="project" value="TreeGrafter"/>
</dbReference>
<feature type="region of interest" description="Disordered" evidence="10">
    <location>
        <begin position="126"/>
        <end position="170"/>
    </location>
</feature>
<keyword evidence="5" id="KW-0862">Zinc</keyword>
<evidence type="ECO:0000313" key="13">
    <source>
        <dbReference type="Proteomes" id="UP000001307"/>
    </source>
</evidence>
<name>E4X9E8_OIKDI</name>
<dbReference type="InParanoid" id="E4X9E8"/>
<evidence type="ECO:0000256" key="10">
    <source>
        <dbReference type="SAM" id="MobiDB-lite"/>
    </source>
</evidence>
<feature type="domain" description="C2H2-type" evidence="11">
    <location>
        <begin position="214"/>
        <end position="241"/>
    </location>
</feature>
<dbReference type="FunFam" id="3.30.160.60:FF:001272">
    <property type="entry name" value="Zinc finger protein 683"/>
    <property type="match status" value="1"/>
</dbReference>
<keyword evidence="2" id="KW-0479">Metal-binding</keyword>
<keyword evidence="8" id="KW-0539">Nucleus</keyword>
<feature type="region of interest" description="Disordered" evidence="10">
    <location>
        <begin position="22"/>
        <end position="64"/>
    </location>
</feature>
<keyword evidence="7" id="KW-0804">Transcription</keyword>
<protein>
    <recommendedName>
        <fullName evidence="11">C2H2-type domain-containing protein</fullName>
    </recommendedName>
</protein>
<dbReference type="OrthoDB" id="7327383at2759"/>
<evidence type="ECO:0000259" key="11">
    <source>
        <dbReference type="PROSITE" id="PS50157"/>
    </source>
</evidence>
<dbReference type="FunFam" id="3.30.160.60:FF:001289">
    <property type="entry name" value="Zinc finger protein 574"/>
    <property type="match status" value="1"/>
</dbReference>
<dbReference type="FunFam" id="3.30.160.60:FF:000925">
    <property type="entry name" value="Zinc finger protein 668"/>
    <property type="match status" value="1"/>
</dbReference>
<feature type="compositionally biased region" description="Low complexity" evidence="10">
    <location>
        <begin position="37"/>
        <end position="56"/>
    </location>
</feature>
<dbReference type="InterPro" id="IPR036236">
    <property type="entry name" value="Znf_C2H2_sf"/>
</dbReference>
<keyword evidence="13" id="KW-1185">Reference proteome</keyword>
<gene>
    <name evidence="12" type="ORF">GSOID_T00004499001</name>
</gene>
<sequence>MEGQTMYNASANSFSIASLISKKSQQTIPSPERSQNDSGYSAQSDSDSRSASPEPSVEASVKSADSAVLPDLYKNLLAYSNFLSMIQQIQTQQAAQSLPRLPQLPVTLPPLPTALPQLPVVPSFPAASSQPSLPRPSFMAKSEPQEYIAQRSSAPGKVRSESRSTAGNGHRALPYELTKENGKLVYQCDKCPKRFGQLSNLKVHRRVHTGERPFACTKCNKSFTQLAHLQKHDLVHTGEKPWQCEVCLKRFTSSSNLKTHMKLHRYFNKEYYLDNKSFKLPRTTHPVNDINSNHEPTRL</sequence>
<evidence type="ECO:0000256" key="6">
    <source>
        <dbReference type="ARBA" id="ARBA00023015"/>
    </source>
</evidence>
<dbReference type="PROSITE" id="PS50157">
    <property type="entry name" value="ZINC_FINGER_C2H2_2"/>
    <property type="match status" value="3"/>
</dbReference>
<keyword evidence="4 9" id="KW-0863">Zinc-finger</keyword>
<dbReference type="GO" id="GO:0008270">
    <property type="term" value="F:zinc ion binding"/>
    <property type="evidence" value="ECO:0007669"/>
    <property type="project" value="UniProtKB-KW"/>
</dbReference>
<dbReference type="PANTHER" id="PTHR23235:SF142">
    <property type="entry name" value="ZINC FINGER PROTEIN 384"/>
    <property type="match status" value="1"/>
</dbReference>
<dbReference type="Gene3D" id="3.30.160.60">
    <property type="entry name" value="Classic Zinc Finger"/>
    <property type="match status" value="3"/>
</dbReference>
<evidence type="ECO:0000256" key="1">
    <source>
        <dbReference type="ARBA" id="ARBA00004123"/>
    </source>
</evidence>
<evidence type="ECO:0000313" key="12">
    <source>
        <dbReference type="EMBL" id="CBY19077.1"/>
    </source>
</evidence>
<evidence type="ECO:0000256" key="9">
    <source>
        <dbReference type="PROSITE-ProRule" id="PRU00042"/>
    </source>
</evidence>
<comment type="subcellular location">
    <subcellularLocation>
        <location evidence="1">Nucleus</location>
    </subcellularLocation>
</comment>
<keyword evidence="3" id="KW-0677">Repeat</keyword>
<evidence type="ECO:0000256" key="3">
    <source>
        <dbReference type="ARBA" id="ARBA00022737"/>
    </source>
</evidence>
<dbReference type="AlphaFoldDB" id="E4X9E8"/>
<dbReference type="InterPro" id="IPR013087">
    <property type="entry name" value="Znf_C2H2_type"/>
</dbReference>
<dbReference type="PROSITE" id="PS00028">
    <property type="entry name" value="ZINC_FINGER_C2H2_1"/>
    <property type="match status" value="3"/>
</dbReference>
<dbReference type="SUPFAM" id="SSF57667">
    <property type="entry name" value="beta-beta-alpha zinc fingers"/>
    <property type="match status" value="2"/>
</dbReference>
<dbReference type="GO" id="GO:0000981">
    <property type="term" value="F:DNA-binding transcription factor activity, RNA polymerase II-specific"/>
    <property type="evidence" value="ECO:0007669"/>
    <property type="project" value="TreeGrafter"/>
</dbReference>